<protein>
    <recommendedName>
        <fullName evidence="4">Clip domain-containing protein</fullName>
    </recommendedName>
</protein>
<accession>A0A5E4R2N3</accession>
<dbReference type="InterPro" id="IPR009003">
    <property type="entry name" value="Peptidase_S1_PA"/>
</dbReference>
<dbReference type="SUPFAM" id="SSF50494">
    <property type="entry name" value="Trypsin-like serine proteases"/>
    <property type="match status" value="1"/>
</dbReference>
<dbReference type="Proteomes" id="UP000324832">
    <property type="component" value="Unassembled WGS sequence"/>
</dbReference>
<evidence type="ECO:0000313" key="6">
    <source>
        <dbReference type="Proteomes" id="UP000324832"/>
    </source>
</evidence>
<dbReference type="InterPro" id="IPR022700">
    <property type="entry name" value="CLIP"/>
</dbReference>
<gene>
    <name evidence="5" type="ORF">LSINAPIS_LOCUS13645</name>
</gene>
<organism evidence="5 6">
    <name type="scientific">Leptidea sinapis</name>
    <dbReference type="NCBI Taxonomy" id="189913"/>
    <lineage>
        <taxon>Eukaryota</taxon>
        <taxon>Metazoa</taxon>
        <taxon>Ecdysozoa</taxon>
        <taxon>Arthropoda</taxon>
        <taxon>Hexapoda</taxon>
        <taxon>Insecta</taxon>
        <taxon>Pterygota</taxon>
        <taxon>Neoptera</taxon>
        <taxon>Endopterygota</taxon>
        <taxon>Lepidoptera</taxon>
        <taxon>Glossata</taxon>
        <taxon>Ditrysia</taxon>
        <taxon>Papilionoidea</taxon>
        <taxon>Pieridae</taxon>
        <taxon>Dismorphiinae</taxon>
        <taxon>Leptidea</taxon>
    </lineage>
</organism>
<evidence type="ECO:0000313" key="5">
    <source>
        <dbReference type="EMBL" id="VVD03707.1"/>
    </source>
</evidence>
<evidence type="ECO:0000256" key="3">
    <source>
        <dbReference type="SAM" id="SignalP"/>
    </source>
</evidence>
<feature type="chain" id="PRO_5022960114" description="Clip domain-containing protein" evidence="3">
    <location>
        <begin position="18"/>
        <end position="190"/>
    </location>
</feature>
<dbReference type="AlphaFoldDB" id="A0A5E4R2N3"/>
<dbReference type="Gene3D" id="2.40.10.10">
    <property type="entry name" value="Trypsin-like serine proteases"/>
    <property type="match status" value="1"/>
</dbReference>
<evidence type="ECO:0000256" key="2">
    <source>
        <dbReference type="ARBA" id="ARBA00023157"/>
    </source>
</evidence>
<name>A0A5E4R2N3_9NEOP</name>
<evidence type="ECO:0000259" key="4">
    <source>
        <dbReference type="SMART" id="SM00680"/>
    </source>
</evidence>
<dbReference type="InterPro" id="IPR043504">
    <property type="entry name" value="Peptidase_S1_PA_chymotrypsin"/>
</dbReference>
<dbReference type="SMART" id="SM00680">
    <property type="entry name" value="CLIP"/>
    <property type="match status" value="1"/>
</dbReference>
<keyword evidence="2" id="KW-1015">Disulfide bond</keyword>
<dbReference type="EMBL" id="FZQP02006793">
    <property type="protein sequence ID" value="VVD03707.1"/>
    <property type="molecule type" value="Genomic_DNA"/>
</dbReference>
<sequence>MKVLFIFSLCVVLGVDGRLTELDPAWGDVIAAGGMHIGHGRTKRFVELNQAQPNIPHQACLLPGGKTGHCRHLHYCVQDEFKRDFMKFMDYLCIIQHSAIGVCCPDSFVEGSSEAVAGDLPATAPRDENEINFKISKAENRGCGLSTRAQGRLTGARPAVPREWPWMASVTPEGYEQYCGGALITDRHDQ</sequence>
<proteinExistence type="predicted"/>
<feature type="signal peptide" evidence="3">
    <location>
        <begin position="1"/>
        <end position="17"/>
    </location>
</feature>
<keyword evidence="6" id="KW-1185">Reference proteome</keyword>
<keyword evidence="1 3" id="KW-0732">Signal</keyword>
<reference evidence="5 6" key="1">
    <citation type="submission" date="2017-07" db="EMBL/GenBank/DDBJ databases">
        <authorList>
            <person name="Talla V."/>
            <person name="Backstrom N."/>
        </authorList>
    </citation>
    <scope>NUCLEOTIDE SEQUENCE [LARGE SCALE GENOMIC DNA]</scope>
</reference>
<evidence type="ECO:0000256" key="1">
    <source>
        <dbReference type="ARBA" id="ARBA00022729"/>
    </source>
</evidence>
<feature type="domain" description="Clip" evidence="4">
    <location>
        <begin position="60"/>
        <end position="105"/>
    </location>
</feature>